<reference evidence="19 20" key="1">
    <citation type="submission" date="2023-05" db="EMBL/GenBank/DDBJ databases">
        <title>A 100% complete, gapless, phased diploid assembly of the Scenedesmus obliquus UTEX 3031 genome.</title>
        <authorList>
            <person name="Biondi T.C."/>
            <person name="Hanschen E.R."/>
            <person name="Kwon T."/>
            <person name="Eng W."/>
            <person name="Kruse C.P.S."/>
            <person name="Koehler S.I."/>
            <person name="Kunde Y."/>
            <person name="Gleasner C.D."/>
            <person name="You Mak K.T."/>
            <person name="Polle J."/>
            <person name="Hovde B.T."/>
            <person name="Starkenburg S.R."/>
        </authorList>
    </citation>
    <scope>NUCLEOTIDE SEQUENCE [LARGE SCALE GENOMIC DNA]</scope>
    <source>
        <strain evidence="19 20">DOE0152z</strain>
    </source>
</reference>
<dbReference type="Pfam" id="PF00289">
    <property type="entry name" value="Biotin_carb_N"/>
    <property type="match status" value="1"/>
</dbReference>
<evidence type="ECO:0000256" key="3">
    <source>
        <dbReference type="ARBA" id="ARBA00004696"/>
    </source>
</evidence>
<keyword evidence="12" id="KW-0092">Biotin</keyword>
<dbReference type="InterPro" id="IPR001468">
    <property type="entry name" value="Indole-3-GlycerolPSynthase_CS"/>
</dbReference>
<keyword evidence="9 13" id="KW-0067">ATP-binding</keyword>
<feature type="compositionally biased region" description="Polar residues" evidence="14">
    <location>
        <begin position="1646"/>
        <end position="1655"/>
    </location>
</feature>
<keyword evidence="10" id="KW-0057">Aromatic amino acid biosynthesis</keyword>
<dbReference type="PANTHER" id="PTHR43778:SF2">
    <property type="entry name" value="PYRUVATE CARBOXYLASE, MITOCHONDRIAL"/>
    <property type="match status" value="1"/>
</dbReference>
<evidence type="ECO:0000259" key="16">
    <source>
        <dbReference type="PROSITE" id="PS50975"/>
    </source>
</evidence>
<sequence length="1672" mass="180500">MQLSSQLGCQLPVTRCKRAQSAARPVSRQTVTVRATVEAAEASGEVSIRRRPPLGNDTQPCGPAMGYKVGNLPDINQPINILEEIVWYKAKEIESFREKQPLPMLQALARQAPPARDFKAAILAKAKETGKPGLIAEVKKASPSKGVIQPNFDPVRIAAAYEAGGAACLSVLTDEKFFQGSFDNLAKIKAAGVSCPLLCKEFIVEAYQIFKARVSGADAVLLIAAVLPNQDLAYFMKACKALGMCCLIEVHTEAELARVLQLEGLEHHLLGINNRDLGTFKVDLALTQRIMESPAGQEVQRRGILMVGESGIFTPDDVAFCQAAGVGAILVGESLVKQGDPTAGVKQLLSLAMQLPTARHTSRLSGLRQAQQTAVKPVPARHVSAGVRRRHSIANSPQHQPGLSVPGPSVSSTVKTLILDVSAHVSHNDGLETFHTGEVPFQKILCANRGEIAIRVFRAGTELGLRTVAVYSPADRLQSHRYNADESYQVGNSDMQPVSCYLDIEAIIKVAKEAEVDAIHPGYGFLSENTTFARRCEEEGIVFIGPKAETIEAMGDKTAARRAATACGVPIVPGTNQALESAEEALAFAEEAGYPVILKASMGGGGRGMRVVRNDFEMVDLFNRASNEAKAAFGDGSMFVEKYVEEPRHIEIQIIADSYGNVVHLYERDCSVQRRHQKVVEIAPAPSLAQGIKDALYADAVKLAKHVGYRNAGTVEFMVDKHGKHYFLEVNPRVQVEHTVTEEITGIDIVQTQIKIAGGASLAELGLPSQAAVPAPKGYAIQCRVTSEDPEQNFQPDSGRLEAYRPPGGPGIRLDSAVTAGNVISRYYDSLLSKVISTAPTFDKAVQRMARALQEFQIRGIKTNIPFMENVLRHPVFLAGAATTGFIETHSKELFKFEGHSNIRANKLLLYLADMVVNGPDHPGAIGAPPSKYAPPPPSVPADLAGQPLHGWREVYLREGPEGWAKAVRAHQGLLLTDTTMRDAHQSLLATRMRTHDMLKAAPATAYILAGAGSLEMWGGATFDVALRFLHECPWRRLEQLREQIPNIPFQMLLRGANAVGYTSYPDNVVDDFCRQARVSGIDIFRVFDSLNYIDNLKFGIDSVAAAGGIAEGTICYTGDLSDPSRTRYTLDYYMEPREITISCIMLPHCFVVLLQYTLDYYMDLAEQMVDHGIHSLGIKDMAGLLKPKAATELVGALRARYPDLVIHVHTHDSAGTAVATQIAAAEAGADIVDCAIDSMSGLTSQPSMGAIVNSLAGTKLDTGINPRHMLLLSNYWESTRDLYAPFESNMRYCSSDVYQHEMPGGQYTNLKFQAASLGLGDSWGKVQQSYAAANRALGDIVKVTPSSKVVGDLAQFMVQNDLDEHSLVEKADTLSFPGSVVEFMQGYIGQPSFGFPEPLRSKILKGKPTIEGRPGASMPPMELDNLEARLVERYGKANVSPRDVLSAALYPKVFEEYQAHVLRYSDLIEKLPTRAFLVPLREDEEVEIELSKGVSTHIKLKAAGELQDSGKREVYFEANGVPRVVEVVDKRSLEALGKKAIREKADVGVLGSVGAPMAGSVIEVSVKAGQPVHAGQQLAVLSAMKMETAVCAPIAGVVTQVAVVKADNLDAGDLIVYIDAASPSAPPLTTIDGDPLAVSDGEATRPNTPSSNGSAGTGDAAKQPQSAAAQR</sequence>
<evidence type="ECO:0000256" key="13">
    <source>
        <dbReference type="PROSITE-ProRule" id="PRU00409"/>
    </source>
</evidence>
<feature type="domain" description="Biotin carboxylation" evidence="17">
    <location>
        <begin position="440"/>
        <end position="892"/>
    </location>
</feature>
<comment type="cofactor">
    <cofactor evidence="2">
        <name>biotin</name>
        <dbReference type="ChEBI" id="CHEBI:57586"/>
    </cofactor>
</comment>
<dbReference type="PROSITE" id="PS00867">
    <property type="entry name" value="CPSASE_2"/>
    <property type="match status" value="1"/>
</dbReference>
<keyword evidence="5" id="KW-0028">Amino-acid biosynthesis</keyword>
<dbReference type="Gene3D" id="3.30.470.20">
    <property type="entry name" value="ATP-grasp fold, B domain"/>
    <property type="match status" value="1"/>
</dbReference>
<dbReference type="PANTHER" id="PTHR43778">
    <property type="entry name" value="PYRUVATE CARBOXYLASE"/>
    <property type="match status" value="1"/>
</dbReference>
<dbReference type="InterPro" id="IPR013785">
    <property type="entry name" value="Aldolase_TIM"/>
</dbReference>
<dbReference type="SUPFAM" id="SSF51246">
    <property type="entry name" value="Rudiment single hybrid motif"/>
    <property type="match status" value="1"/>
</dbReference>
<dbReference type="PROSITE" id="PS00866">
    <property type="entry name" value="CPSASE_1"/>
    <property type="match status" value="1"/>
</dbReference>
<name>A0ABY8TW15_TETOB</name>
<feature type="domain" description="Pyruvate carboxyltransferase" evidence="18">
    <location>
        <begin position="974"/>
        <end position="1271"/>
    </location>
</feature>
<dbReference type="CDD" id="cd07937">
    <property type="entry name" value="DRE_TIM_PC_TC_5S"/>
    <property type="match status" value="1"/>
</dbReference>
<dbReference type="Gene3D" id="2.40.50.100">
    <property type="match status" value="1"/>
</dbReference>
<protein>
    <recommendedName>
        <fullName evidence="21">Pyruvate carboxylase</fullName>
    </recommendedName>
</protein>
<dbReference type="Pfam" id="PF00364">
    <property type="entry name" value="Biotin_lipoyl"/>
    <property type="match status" value="1"/>
</dbReference>
<dbReference type="SMART" id="SM00878">
    <property type="entry name" value="Biotin_carb_C"/>
    <property type="match status" value="1"/>
</dbReference>
<dbReference type="Pfam" id="PF00682">
    <property type="entry name" value="HMGL-like"/>
    <property type="match status" value="1"/>
</dbReference>
<keyword evidence="4" id="KW-0436">Ligase</keyword>
<dbReference type="SUPFAM" id="SSF51230">
    <property type="entry name" value="Single hybrid motif"/>
    <property type="match status" value="1"/>
</dbReference>
<dbReference type="InterPro" id="IPR001882">
    <property type="entry name" value="Biotin_BS"/>
</dbReference>
<dbReference type="SUPFAM" id="SSF56059">
    <property type="entry name" value="Glutathione synthetase ATP-binding domain-like"/>
    <property type="match status" value="1"/>
</dbReference>
<dbReference type="Pfam" id="PF00218">
    <property type="entry name" value="IGPS"/>
    <property type="match status" value="1"/>
</dbReference>
<dbReference type="SUPFAM" id="SSF89000">
    <property type="entry name" value="post-HMGL domain-like"/>
    <property type="match status" value="1"/>
</dbReference>
<dbReference type="InterPro" id="IPR016185">
    <property type="entry name" value="PreATP-grasp_dom_sf"/>
</dbReference>
<comment type="pathway">
    <text evidence="3">Amino-acid biosynthesis; L-tryptophan biosynthesis; L-tryptophan from chorismate: step 4/5.</text>
</comment>
<dbReference type="SUPFAM" id="SSF51366">
    <property type="entry name" value="Ribulose-phoshate binding barrel"/>
    <property type="match status" value="1"/>
</dbReference>
<feature type="domain" description="ATP-grasp" evidence="16">
    <location>
        <begin position="561"/>
        <end position="758"/>
    </location>
</feature>
<dbReference type="InterPro" id="IPR011761">
    <property type="entry name" value="ATP-grasp"/>
</dbReference>
<gene>
    <name evidence="19" type="ORF">OEZ85_012009</name>
</gene>
<evidence type="ECO:0000256" key="12">
    <source>
        <dbReference type="ARBA" id="ARBA00023267"/>
    </source>
</evidence>
<keyword evidence="20" id="KW-1185">Reference proteome</keyword>
<dbReference type="CDD" id="cd06850">
    <property type="entry name" value="biotinyl_domain"/>
    <property type="match status" value="1"/>
</dbReference>
<dbReference type="HAMAP" id="MF_00134_B">
    <property type="entry name" value="IGPS_B"/>
    <property type="match status" value="1"/>
</dbReference>
<keyword evidence="7 13" id="KW-0547">Nucleotide-binding</keyword>
<keyword evidence="6" id="KW-0479">Metal-binding</keyword>
<organism evidence="19 20">
    <name type="scientific">Tetradesmus obliquus</name>
    <name type="common">Green alga</name>
    <name type="synonym">Acutodesmus obliquus</name>
    <dbReference type="NCBI Taxonomy" id="3088"/>
    <lineage>
        <taxon>Eukaryota</taxon>
        <taxon>Viridiplantae</taxon>
        <taxon>Chlorophyta</taxon>
        <taxon>core chlorophytes</taxon>
        <taxon>Chlorophyceae</taxon>
        <taxon>CS clade</taxon>
        <taxon>Sphaeropleales</taxon>
        <taxon>Scenedesmaceae</taxon>
        <taxon>Tetradesmus</taxon>
    </lineage>
</organism>
<evidence type="ECO:0000259" key="17">
    <source>
        <dbReference type="PROSITE" id="PS50979"/>
    </source>
</evidence>
<dbReference type="PROSITE" id="PS00614">
    <property type="entry name" value="IGPS"/>
    <property type="match status" value="1"/>
</dbReference>
<evidence type="ECO:0000256" key="2">
    <source>
        <dbReference type="ARBA" id="ARBA00001953"/>
    </source>
</evidence>
<feature type="region of interest" description="Disordered" evidence="14">
    <location>
        <begin position="1628"/>
        <end position="1672"/>
    </location>
</feature>
<accession>A0ABY8TW15</accession>
<evidence type="ECO:0000256" key="1">
    <source>
        <dbReference type="ARBA" id="ARBA00001633"/>
    </source>
</evidence>
<dbReference type="InterPro" id="IPR011053">
    <property type="entry name" value="Single_hybrid_motif"/>
</dbReference>
<dbReference type="InterPro" id="IPR055268">
    <property type="entry name" value="PCB-like"/>
</dbReference>
<dbReference type="InterPro" id="IPR011060">
    <property type="entry name" value="RibuloseP-bd_barrel"/>
</dbReference>
<evidence type="ECO:0000256" key="10">
    <source>
        <dbReference type="ARBA" id="ARBA00023141"/>
    </source>
</evidence>
<dbReference type="Gene3D" id="3.10.600.10">
    <property type="entry name" value="pyruvate carboxylase f1077a mutant domain"/>
    <property type="match status" value="1"/>
</dbReference>
<evidence type="ECO:0000259" key="18">
    <source>
        <dbReference type="PROSITE" id="PS50991"/>
    </source>
</evidence>
<dbReference type="InterPro" id="IPR011054">
    <property type="entry name" value="Rudment_hybrid_motif"/>
</dbReference>
<keyword evidence="11" id="KW-0456">Lyase</keyword>
<evidence type="ECO:0000256" key="14">
    <source>
        <dbReference type="SAM" id="MobiDB-lite"/>
    </source>
</evidence>
<dbReference type="PROSITE" id="PS00188">
    <property type="entry name" value="BIOTIN"/>
    <property type="match status" value="1"/>
</dbReference>
<dbReference type="NCBIfam" id="NF009554">
    <property type="entry name" value="PRK12999.1"/>
    <property type="match status" value="1"/>
</dbReference>
<dbReference type="SUPFAM" id="SSF51569">
    <property type="entry name" value="Aldolase"/>
    <property type="match status" value="1"/>
</dbReference>
<dbReference type="Proteomes" id="UP001244341">
    <property type="component" value="Chromosome 3b"/>
</dbReference>
<evidence type="ECO:0000256" key="11">
    <source>
        <dbReference type="ARBA" id="ARBA00023239"/>
    </source>
</evidence>
<keyword evidence="8" id="KW-0822">Tryptophan biosynthesis</keyword>
<dbReference type="Pfam" id="PF02786">
    <property type="entry name" value="CPSase_L_D2"/>
    <property type="match status" value="1"/>
</dbReference>
<dbReference type="InterPro" id="IPR000891">
    <property type="entry name" value="PYR_CT"/>
</dbReference>
<dbReference type="NCBIfam" id="NF001377">
    <property type="entry name" value="PRK00278.2-4"/>
    <property type="match status" value="1"/>
</dbReference>
<dbReference type="InterPro" id="IPR005479">
    <property type="entry name" value="CPAse_ATP-bd"/>
</dbReference>
<dbReference type="PROSITE" id="PS50968">
    <property type="entry name" value="BIOTINYL_LIPOYL"/>
    <property type="match status" value="1"/>
</dbReference>
<evidence type="ECO:0000313" key="20">
    <source>
        <dbReference type="Proteomes" id="UP001244341"/>
    </source>
</evidence>
<dbReference type="Pfam" id="PF02785">
    <property type="entry name" value="Biotin_carb_C"/>
    <property type="match status" value="1"/>
</dbReference>
<evidence type="ECO:0000313" key="19">
    <source>
        <dbReference type="EMBL" id="WIA11926.1"/>
    </source>
</evidence>
<evidence type="ECO:0000256" key="8">
    <source>
        <dbReference type="ARBA" id="ARBA00022822"/>
    </source>
</evidence>
<evidence type="ECO:0000256" key="6">
    <source>
        <dbReference type="ARBA" id="ARBA00022723"/>
    </source>
</evidence>
<dbReference type="PROSITE" id="PS50975">
    <property type="entry name" value="ATP_GRASP"/>
    <property type="match status" value="1"/>
</dbReference>
<dbReference type="CDD" id="cd00331">
    <property type="entry name" value="IGPS"/>
    <property type="match status" value="1"/>
</dbReference>
<evidence type="ECO:0000256" key="9">
    <source>
        <dbReference type="ARBA" id="ARBA00022840"/>
    </source>
</evidence>
<evidence type="ECO:0000259" key="15">
    <source>
        <dbReference type="PROSITE" id="PS50968"/>
    </source>
</evidence>
<dbReference type="PROSITE" id="PS50991">
    <property type="entry name" value="PYR_CT"/>
    <property type="match status" value="1"/>
</dbReference>
<comment type="catalytic activity">
    <reaction evidence="1">
        <text>1-(2-carboxyphenylamino)-1-deoxy-D-ribulose 5-phosphate + H(+) = (1S,2R)-1-C-(indol-3-yl)glycerol 3-phosphate + CO2 + H2O</text>
        <dbReference type="Rhea" id="RHEA:23476"/>
        <dbReference type="ChEBI" id="CHEBI:15377"/>
        <dbReference type="ChEBI" id="CHEBI:15378"/>
        <dbReference type="ChEBI" id="CHEBI:16526"/>
        <dbReference type="ChEBI" id="CHEBI:58613"/>
        <dbReference type="ChEBI" id="CHEBI:58866"/>
        <dbReference type="EC" id="4.1.1.48"/>
    </reaction>
</comment>
<evidence type="ECO:0000256" key="5">
    <source>
        <dbReference type="ARBA" id="ARBA00022605"/>
    </source>
</evidence>
<dbReference type="Pfam" id="PF02436">
    <property type="entry name" value="PYC_OADA"/>
    <property type="match status" value="1"/>
</dbReference>
<dbReference type="InterPro" id="IPR005481">
    <property type="entry name" value="BC-like_N"/>
</dbReference>
<dbReference type="EMBL" id="CP126210">
    <property type="protein sequence ID" value="WIA11926.1"/>
    <property type="molecule type" value="Genomic_DNA"/>
</dbReference>
<proteinExistence type="inferred from homology"/>
<dbReference type="InterPro" id="IPR003379">
    <property type="entry name" value="Carboxylase_cons_dom"/>
</dbReference>
<dbReference type="PROSITE" id="PS50979">
    <property type="entry name" value="BC"/>
    <property type="match status" value="1"/>
</dbReference>
<dbReference type="InterPro" id="IPR013798">
    <property type="entry name" value="Indole-3-glycerol_P_synth_dom"/>
</dbReference>
<evidence type="ECO:0000256" key="7">
    <source>
        <dbReference type="ARBA" id="ARBA00022741"/>
    </source>
</evidence>
<dbReference type="InterPro" id="IPR011764">
    <property type="entry name" value="Biotin_carboxylation_dom"/>
</dbReference>
<evidence type="ECO:0000256" key="4">
    <source>
        <dbReference type="ARBA" id="ARBA00022598"/>
    </source>
</evidence>
<dbReference type="SUPFAM" id="SSF52440">
    <property type="entry name" value="PreATP-grasp domain"/>
    <property type="match status" value="1"/>
</dbReference>
<evidence type="ECO:0008006" key="21">
    <source>
        <dbReference type="Google" id="ProtNLM"/>
    </source>
</evidence>
<dbReference type="InterPro" id="IPR000089">
    <property type="entry name" value="Biotin_lipoyl"/>
</dbReference>
<feature type="domain" description="Lipoyl-binding" evidence="15">
    <location>
        <begin position="1545"/>
        <end position="1620"/>
    </location>
</feature>
<dbReference type="InterPro" id="IPR005482">
    <property type="entry name" value="Biotin_COase_C"/>
</dbReference>
<dbReference type="Gene3D" id="3.20.20.70">
    <property type="entry name" value="Aldolase class I"/>
    <property type="match status" value="2"/>
</dbReference>